<feature type="domain" description="Response regulatory" evidence="2">
    <location>
        <begin position="8"/>
        <end position="123"/>
    </location>
</feature>
<dbReference type="Gene3D" id="3.20.20.450">
    <property type="entry name" value="EAL domain"/>
    <property type="match status" value="1"/>
</dbReference>
<dbReference type="PANTHER" id="PTHR44757:SF2">
    <property type="entry name" value="BIOFILM ARCHITECTURE MAINTENANCE PROTEIN MBAA"/>
    <property type="match status" value="1"/>
</dbReference>
<dbReference type="PROSITE" id="PS50887">
    <property type="entry name" value="GGDEF"/>
    <property type="match status" value="1"/>
</dbReference>
<dbReference type="SUPFAM" id="SSF55785">
    <property type="entry name" value="PYP-like sensor domain (PAS domain)"/>
    <property type="match status" value="1"/>
</dbReference>
<protein>
    <submittedName>
        <fullName evidence="6">EAL domain-containing protein</fullName>
    </submittedName>
</protein>
<evidence type="ECO:0000256" key="1">
    <source>
        <dbReference type="PROSITE-ProRule" id="PRU00169"/>
    </source>
</evidence>
<gene>
    <name evidence="6" type="ORF">FBQ74_10145</name>
</gene>
<dbReference type="Gene3D" id="3.40.50.2300">
    <property type="match status" value="1"/>
</dbReference>
<evidence type="ECO:0000259" key="2">
    <source>
        <dbReference type="PROSITE" id="PS50110"/>
    </source>
</evidence>
<evidence type="ECO:0000313" key="7">
    <source>
        <dbReference type="Proteomes" id="UP000304912"/>
    </source>
</evidence>
<dbReference type="SMART" id="SM00052">
    <property type="entry name" value="EAL"/>
    <property type="match status" value="1"/>
</dbReference>
<dbReference type="Pfam" id="PF13426">
    <property type="entry name" value="PAS_9"/>
    <property type="match status" value="1"/>
</dbReference>
<dbReference type="SMART" id="SM00267">
    <property type="entry name" value="GGDEF"/>
    <property type="match status" value="1"/>
</dbReference>
<sequence length="789" mass="87003">MSLLENKRVLIVEDTTIAATYLARELSALNAQVVGLARSKEQALDMAEKTNPELILMDIHLADGSNGIEAARSITQNRAVPVVFTTSYSDDNTLQDALSVSPYGYVVKPFDVKTIKVTCETALKRFALEEQARNSEKRFKVAAEAAKMGVMELDGSGRSFTFTGAKSLQHQFGASTSIDLDTFLALFDDNDKQDVIDSIAQGKSLHKTLCIDPDDDTWLDIVFSEIDVDNEQVNIGAVIDVTERQRQSKKLRLSSIIFDQLAEGVAVLAEDFTVLDCNRALADLIGVSSDSLVGKSLFDFGIDPLSIARNRGKKKMLRDKIHLHDARGDEFPALLTVTELTQNTESEKFVATISDITELTRAEKQLESLAFTDSLTGAGNRNYLKLALNDSIFSDNIQALIFIDLDGFKAINDTHGHDVGDEVLCECAMRLKHSIRENDTLIRHGGDEFVVLVQQSDDLNKLSQRLLNAFDEAIIVSDLTLTVGASIGVAEGIDGKDADELLKHADIAMYEAKRKGKGQVVFYTAEQSESIEYRLYVEQGLLDAIINHELYAAYQPIVDSYGNIVALEALCRWKSQEIGDIHPDSFIPIAEETGLINELGLKMLREVCIASSLLKEEGLSHVKVHVNVSILQLNSTELVKQFMSFLDEFSISADDIVLEVTESAMHDIGTRRILRELAAAGFTIAIDDFGSGYASVSELTEPYTHIVKMDKSLLPAENSGETKRVIIDTLIQMCSRLGKSVLLEGIETEAHANFARQAGCDLMQGFLFSRPKTINELLPEIREQSQITA</sequence>
<dbReference type="EMBL" id="CP039852">
    <property type="protein sequence ID" value="QCZ93823.1"/>
    <property type="molecule type" value="Genomic_DNA"/>
</dbReference>
<dbReference type="KEGG" id="salk:FBQ74_10145"/>
<dbReference type="InterPro" id="IPR043128">
    <property type="entry name" value="Rev_trsase/Diguanyl_cyclase"/>
</dbReference>
<keyword evidence="1" id="KW-0597">Phosphoprotein</keyword>
<dbReference type="Pfam" id="PF00563">
    <property type="entry name" value="EAL"/>
    <property type="match status" value="1"/>
</dbReference>
<dbReference type="SMART" id="SM00448">
    <property type="entry name" value="REC"/>
    <property type="match status" value="1"/>
</dbReference>
<dbReference type="InterPro" id="IPR000014">
    <property type="entry name" value="PAS"/>
</dbReference>
<dbReference type="InterPro" id="IPR001789">
    <property type="entry name" value="Sig_transdc_resp-reg_receiver"/>
</dbReference>
<name>A0A5B7YF50_9ALTE</name>
<dbReference type="PROSITE" id="PS50883">
    <property type="entry name" value="EAL"/>
    <property type="match status" value="1"/>
</dbReference>
<dbReference type="NCBIfam" id="TIGR00254">
    <property type="entry name" value="GGDEF"/>
    <property type="match status" value="1"/>
</dbReference>
<dbReference type="InterPro" id="IPR052155">
    <property type="entry name" value="Biofilm_reg_signaling"/>
</dbReference>
<dbReference type="CDD" id="cd01948">
    <property type="entry name" value="EAL"/>
    <property type="match status" value="1"/>
</dbReference>
<evidence type="ECO:0000313" key="6">
    <source>
        <dbReference type="EMBL" id="QCZ93823.1"/>
    </source>
</evidence>
<reference evidence="6 7" key="1">
    <citation type="submission" date="2019-04" db="EMBL/GenBank/DDBJ databases">
        <title>Salinimonas iocasae sp. nov., a halophilic bacterium isolated from the outer tube casing of tubeworms in Okinawa Trough.</title>
        <authorList>
            <person name="Zhang H."/>
            <person name="Wang H."/>
            <person name="Li C."/>
        </authorList>
    </citation>
    <scope>NUCLEOTIDE SEQUENCE [LARGE SCALE GENOMIC DNA]</scope>
    <source>
        <strain evidence="6 7">KX18D6</strain>
    </source>
</reference>
<feature type="domain" description="GGDEF" evidence="5">
    <location>
        <begin position="396"/>
        <end position="525"/>
    </location>
</feature>
<keyword evidence="7" id="KW-1185">Reference proteome</keyword>
<dbReference type="PROSITE" id="PS50110">
    <property type="entry name" value="RESPONSE_REGULATORY"/>
    <property type="match status" value="1"/>
</dbReference>
<evidence type="ECO:0000259" key="5">
    <source>
        <dbReference type="PROSITE" id="PS50887"/>
    </source>
</evidence>
<dbReference type="InterPro" id="IPR011006">
    <property type="entry name" value="CheY-like_superfamily"/>
</dbReference>
<dbReference type="CDD" id="cd01949">
    <property type="entry name" value="GGDEF"/>
    <property type="match status" value="1"/>
</dbReference>
<dbReference type="SUPFAM" id="SSF52172">
    <property type="entry name" value="CheY-like"/>
    <property type="match status" value="1"/>
</dbReference>
<evidence type="ECO:0000259" key="4">
    <source>
        <dbReference type="PROSITE" id="PS50883"/>
    </source>
</evidence>
<dbReference type="Proteomes" id="UP000304912">
    <property type="component" value="Chromosome"/>
</dbReference>
<dbReference type="CDD" id="cd00130">
    <property type="entry name" value="PAS"/>
    <property type="match status" value="1"/>
</dbReference>
<dbReference type="NCBIfam" id="TIGR00229">
    <property type="entry name" value="sensory_box"/>
    <property type="match status" value="1"/>
</dbReference>
<dbReference type="Pfam" id="PF00990">
    <property type="entry name" value="GGDEF"/>
    <property type="match status" value="1"/>
</dbReference>
<accession>A0A5B7YF50</accession>
<dbReference type="Pfam" id="PF00072">
    <property type="entry name" value="Response_reg"/>
    <property type="match status" value="1"/>
</dbReference>
<dbReference type="Gene3D" id="3.30.70.270">
    <property type="match status" value="1"/>
</dbReference>
<feature type="modified residue" description="4-aspartylphosphate" evidence="1">
    <location>
        <position position="58"/>
    </location>
</feature>
<dbReference type="InterPro" id="IPR000160">
    <property type="entry name" value="GGDEF_dom"/>
</dbReference>
<dbReference type="Gene3D" id="3.30.450.20">
    <property type="entry name" value="PAS domain"/>
    <property type="match status" value="1"/>
</dbReference>
<dbReference type="CDD" id="cd17534">
    <property type="entry name" value="REC_DC-like"/>
    <property type="match status" value="1"/>
</dbReference>
<evidence type="ECO:0000259" key="3">
    <source>
        <dbReference type="PROSITE" id="PS50112"/>
    </source>
</evidence>
<dbReference type="InterPro" id="IPR001633">
    <property type="entry name" value="EAL_dom"/>
</dbReference>
<dbReference type="OrthoDB" id="6597954at2"/>
<dbReference type="InterPro" id="IPR029787">
    <property type="entry name" value="Nucleotide_cyclase"/>
</dbReference>
<feature type="domain" description="EAL" evidence="4">
    <location>
        <begin position="534"/>
        <end position="785"/>
    </location>
</feature>
<dbReference type="SMART" id="SM00091">
    <property type="entry name" value="PAS"/>
    <property type="match status" value="1"/>
</dbReference>
<proteinExistence type="predicted"/>
<dbReference type="RefSeq" id="WP_139756566.1">
    <property type="nucleotide sequence ID" value="NZ_CP039852.1"/>
</dbReference>
<dbReference type="AlphaFoldDB" id="A0A5B7YF50"/>
<dbReference type="GO" id="GO:0000160">
    <property type="term" value="P:phosphorelay signal transduction system"/>
    <property type="evidence" value="ECO:0007669"/>
    <property type="project" value="InterPro"/>
</dbReference>
<dbReference type="PANTHER" id="PTHR44757">
    <property type="entry name" value="DIGUANYLATE CYCLASE DGCP"/>
    <property type="match status" value="1"/>
</dbReference>
<dbReference type="PROSITE" id="PS50112">
    <property type="entry name" value="PAS"/>
    <property type="match status" value="1"/>
</dbReference>
<dbReference type="SUPFAM" id="SSF55073">
    <property type="entry name" value="Nucleotide cyclase"/>
    <property type="match status" value="1"/>
</dbReference>
<dbReference type="InterPro" id="IPR035919">
    <property type="entry name" value="EAL_sf"/>
</dbReference>
<organism evidence="6 7">
    <name type="scientific">Salinimonas iocasae</name>
    <dbReference type="NCBI Taxonomy" id="2572577"/>
    <lineage>
        <taxon>Bacteria</taxon>
        <taxon>Pseudomonadati</taxon>
        <taxon>Pseudomonadota</taxon>
        <taxon>Gammaproteobacteria</taxon>
        <taxon>Alteromonadales</taxon>
        <taxon>Alteromonadaceae</taxon>
        <taxon>Alteromonas/Salinimonas group</taxon>
        <taxon>Salinimonas</taxon>
    </lineage>
</organism>
<feature type="domain" description="PAS" evidence="3">
    <location>
        <begin position="257"/>
        <end position="300"/>
    </location>
</feature>
<dbReference type="SUPFAM" id="SSF141868">
    <property type="entry name" value="EAL domain-like"/>
    <property type="match status" value="1"/>
</dbReference>
<dbReference type="InterPro" id="IPR035965">
    <property type="entry name" value="PAS-like_dom_sf"/>
</dbReference>